<dbReference type="Proteomes" id="UP000464013">
    <property type="component" value="Chromosome"/>
</dbReference>
<dbReference type="Pfam" id="PF13444">
    <property type="entry name" value="Acetyltransf_5"/>
    <property type="match status" value="1"/>
</dbReference>
<evidence type="ECO:0000313" key="2">
    <source>
        <dbReference type="EMBL" id="QHC51345.1"/>
    </source>
</evidence>
<keyword evidence="2" id="KW-0012">Acyltransferase</keyword>
<organism evidence="2 3">
    <name type="scientific">Billgrantia tianxiuensis</name>
    <dbReference type="NCBI Taxonomy" id="2497861"/>
    <lineage>
        <taxon>Bacteria</taxon>
        <taxon>Pseudomonadati</taxon>
        <taxon>Pseudomonadota</taxon>
        <taxon>Gammaproteobacteria</taxon>
        <taxon>Oceanospirillales</taxon>
        <taxon>Halomonadaceae</taxon>
        <taxon>Billgrantia</taxon>
    </lineage>
</organism>
<accession>A0A6I6SU23</accession>
<dbReference type="InterPro" id="IPR022484">
    <property type="entry name" value="PEP-CTERM/exosrtase_acylTfrase"/>
</dbReference>
<keyword evidence="2" id="KW-0808">Transferase</keyword>
<dbReference type="EMBL" id="CP035042">
    <property type="protein sequence ID" value="QHC51345.1"/>
    <property type="molecule type" value="Genomic_DNA"/>
</dbReference>
<dbReference type="SUPFAM" id="SSF55729">
    <property type="entry name" value="Acyl-CoA N-acyltransferases (Nat)"/>
    <property type="match status" value="1"/>
</dbReference>
<proteinExistence type="predicted"/>
<keyword evidence="3" id="KW-1185">Reference proteome</keyword>
<dbReference type="OrthoDB" id="582214at2"/>
<keyword evidence="1" id="KW-0472">Membrane</keyword>
<keyword evidence="1" id="KW-1133">Transmembrane helix</keyword>
<dbReference type="NCBIfam" id="TIGR03694">
    <property type="entry name" value="exosort_acyl"/>
    <property type="match status" value="1"/>
</dbReference>
<reference evidence="2 3" key="1">
    <citation type="submission" date="2019-01" db="EMBL/GenBank/DDBJ databases">
        <title>Complete genome of a denitifying bacterium Halomons sp. BC-M4-5.</title>
        <authorList>
            <person name="Wang L."/>
            <person name="Shao Z."/>
        </authorList>
    </citation>
    <scope>NUCLEOTIDE SEQUENCE [LARGE SCALE GENOMIC DNA]</scope>
    <source>
        <strain evidence="2 3">BC-M4-5</strain>
    </source>
</reference>
<evidence type="ECO:0000256" key="1">
    <source>
        <dbReference type="SAM" id="Phobius"/>
    </source>
</evidence>
<dbReference type="GO" id="GO:0016746">
    <property type="term" value="F:acyltransferase activity"/>
    <property type="evidence" value="ECO:0007669"/>
    <property type="project" value="UniProtKB-KW"/>
</dbReference>
<dbReference type="KEGG" id="htx:EKK97_19520"/>
<evidence type="ECO:0000313" key="3">
    <source>
        <dbReference type="Proteomes" id="UP000464013"/>
    </source>
</evidence>
<dbReference type="Gene3D" id="3.40.630.30">
    <property type="match status" value="1"/>
</dbReference>
<gene>
    <name evidence="2" type="ORF">EKK97_19520</name>
</gene>
<sequence length="272" mass="31522">MGRSRISELGRDNRSDLFSQLEEDFAFTLAHDERSRQRVYRLRYRIYCQEIGYNPPNEDDAALEQDAYDESALHCLLVHRKSGIAAGCFRLVLPAPGKDPKIRLPLQEYGGTSLTHKALHPSLLPIEEICEISRFATAREFRNRPINHETLDKPTYDFTLEERRVFPLLTIALFLATHALVGLVDRRHIFAMMASRLPRLLAMSGFRFQRIGDAIELHGRRNAFYIDNVMAQREMRRELLEPYRHIHRQLASQLPRAIANVAPLPLRILEEP</sequence>
<dbReference type="InterPro" id="IPR016181">
    <property type="entry name" value="Acyl_CoA_acyltransferase"/>
</dbReference>
<feature type="transmembrane region" description="Helical" evidence="1">
    <location>
        <begin position="165"/>
        <end position="184"/>
    </location>
</feature>
<dbReference type="AlphaFoldDB" id="A0A6I6SU23"/>
<protein>
    <submittedName>
        <fullName evidence="2">PEP-CTERM/exosortase system-associated acyltransferase</fullName>
    </submittedName>
</protein>
<name>A0A6I6SU23_9GAMM</name>
<keyword evidence="1" id="KW-0812">Transmembrane</keyword>